<feature type="transmembrane region" description="Helical" evidence="6">
    <location>
        <begin position="34"/>
        <end position="57"/>
    </location>
</feature>
<organism evidence="7 8">
    <name type="scientific">Amedibacterium intestinale</name>
    <dbReference type="NCBI Taxonomy" id="2583452"/>
    <lineage>
        <taxon>Bacteria</taxon>
        <taxon>Bacillati</taxon>
        <taxon>Bacillota</taxon>
        <taxon>Erysipelotrichia</taxon>
        <taxon>Erysipelotrichales</taxon>
        <taxon>Erysipelotrichaceae</taxon>
        <taxon>Amedibacterium</taxon>
    </lineage>
</organism>
<evidence type="ECO:0000256" key="1">
    <source>
        <dbReference type="ARBA" id="ARBA00004651"/>
    </source>
</evidence>
<proteinExistence type="predicted"/>
<evidence type="ECO:0000313" key="7">
    <source>
        <dbReference type="EMBL" id="BBK23763.1"/>
    </source>
</evidence>
<keyword evidence="2" id="KW-1003">Cell membrane</keyword>
<sequence>MKNIFSKLNLCWIVFTTIVLTVITLLMQGNVITAYYQATLFTIGINIILAVSLNLIIGITGQFSLGHAGFMCIGAYSCAVVTLRNPTMLGFLLGVLIGALISSLVALVVAIPTLRLKGDYLAIATLGFSEIVRIVVLNMKVTNGAAGLFGIPKLTTWPLLVACVIISILIVLNFSRSAPGRACISIREDEIASEAMGINTTKYKTIAFVIGAVLASLAGALYASNFYVIKPDLFTWAKSVDVLIFVVFGGMGSYTGSILSAIVIGFINMFLQSFSDIRMILYGAALVVIMVFRPSGLLGTKEFTLSGLFKKLRSRKKKGVLKDEFTES</sequence>
<protein>
    <submittedName>
        <fullName evidence="7">Branched-chain amino acid ABC transporter permease</fullName>
    </submittedName>
</protein>
<keyword evidence="5 6" id="KW-0472">Membrane</keyword>
<evidence type="ECO:0000256" key="5">
    <source>
        <dbReference type="ARBA" id="ARBA00023136"/>
    </source>
</evidence>
<evidence type="ECO:0000313" key="8">
    <source>
        <dbReference type="Proteomes" id="UP000464754"/>
    </source>
</evidence>
<accession>A0A6N4TLZ1</accession>
<dbReference type="PANTHER" id="PTHR30482">
    <property type="entry name" value="HIGH-AFFINITY BRANCHED-CHAIN AMINO ACID TRANSPORT SYSTEM PERMEASE"/>
    <property type="match status" value="1"/>
</dbReference>
<evidence type="ECO:0000256" key="6">
    <source>
        <dbReference type="SAM" id="Phobius"/>
    </source>
</evidence>
<name>A0A6N4TLZ1_9FIRM</name>
<feature type="transmembrane region" description="Helical" evidence="6">
    <location>
        <begin position="243"/>
        <end position="267"/>
    </location>
</feature>
<dbReference type="KEGG" id="aarg:Aargi30884_26660"/>
<feature type="transmembrane region" description="Helical" evidence="6">
    <location>
        <begin position="156"/>
        <end position="174"/>
    </location>
</feature>
<dbReference type="PANTHER" id="PTHR30482:SF10">
    <property type="entry name" value="HIGH-AFFINITY BRANCHED-CHAIN AMINO ACID TRANSPORT PROTEIN BRAE"/>
    <property type="match status" value="1"/>
</dbReference>
<feature type="transmembrane region" description="Helical" evidence="6">
    <location>
        <begin position="89"/>
        <end position="111"/>
    </location>
</feature>
<feature type="transmembrane region" description="Helical" evidence="6">
    <location>
        <begin position="64"/>
        <end position="83"/>
    </location>
</feature>
<keyword evidence="8" id="KW-1185">Reference proteome</keyword>
<evidence type="ECO:0000256" key="4">
    <source>
        <dbReference type="ARBA" id="ARBA00022989"/>
    </source>
</evidence>
<dbReference type="Pfam" id="PF02653">
    <property type="entry name" value="BPD_transp_2"/>
    <property type="match status" value="1"/>
</dbReference>
<keyword evidence="3 6" id="KW-0812">Transmembrane</keyword>
<dbReference type="InterPro" id="IPR043428">
    <property type="entry name" value="LivM-like"/>
</dbReference>
<comment type="subcellular location">
    <subcellularLocation>
        <location evidence="1">Cell membrane</location>
        <topology evidence="1">Multi-pass membrane protein</topology>
    </subcellularLocation>
</comment>
<gene>
    <name evidence="7" type="ORF">Aargi30884_26660</name>
</gene>
<feature type="transmembrane region" description="Helical" evidence="6">
    <location>
        <begin position="9"/>
        <end position="28"/>
    </location>
</feature>
<feature type="transmembrane region" description="Helical" evidence="6">
    <location>
        <begin position="279"/>
        <end position="298"/>
    </location>
</feature>
<keyword evidence="4 6" id="KW-1133">Transmembrane helix</keyword>
<dbReference type="CDD" id="cd06581">
    <property type="entry name" value="TM_PBP1_LivM_like"/>
    <property type="match status" value="1"/>
</dbReference>
<dbReference type="GO" id="GO:0005886">
    <property type="term" value="C:plasma membrane"/>
    <property type="evidence" value="ECO:0007669"/>
    <property type="project" value="UniProtKB-SubCell"/>
</dbReference>
<evidence type="ECO:0000256" key="2">
    <source>
        <dbReference type="ARBA" id="ARBA00022475"/>
    </source>
</evidence>
<dbReference type="InterPro" id="IPR001851">
    <property type="entry name" value="ABC_transp_permease"/>
</dbReference>
<feature type="transmembrane region" description="Helical" evidence="6">
    <location>
        <begin position="205"/>
        <end position="223"/>
    </location>
</feature>
<dbReference type="EMBL" id="AP019695">
    <property type="protein sequence ID" value="BBK23763.1"/>
    <property type="molecule type" value="Genomic_DNA"/>
</dbReference>
<dbReference type="GO" id="GO:0015658">
    <property type="term" value="F:branched-chain amino acid transmembrane transporter activity"/>
    <property type="evidence" value="ECO:0007669"/>
    <property type="project" value="InterPro"/>
</dbReference>
<dbReference type="AlphaFoldDB" id="A0A6N4TLZ1"/>
<evidence type="ECO:0000256" key="3">
    <source>
        <dbReference type="ARBA" id="ARBA00022692"/>
    </source>
</evidence>
<reference evidence="8" key="1">
    <citation type="submission" date="2019-05" db="EMBL/GenBank/DDBJ databases">
        <title>Complete genome sequencing of Absiella argi strain JCM 30884.</title>
        <authorList>
            <person name="Sakamoto M."/>
            <person name="Murakami T."/>
            <person name="Mori H."/>
        </authorList>
    </citation>
    <scope>NUCLEOTIDE SEQUENCE [LARGE SCALE GENOMIC DNA]</scope>
    <source>
        <strain evidence="8">JCM 30884</strain>
    </source>
</reference>
<dbReference type="Proteomes" id="UP000464754">
    <property type="component" value="Chromosome"/>
</dbReference>
<dbReference type="RefSeq" id="WP_115715667.1">
    <property type="nucleotide sequence ID" value="NZ_AP019695.1"/>
</dbReference>